<dbReference type="Pfam" id="PF09972">
    <property type="entry name" value="DUF2207"/>
    <property type="match status" value="1"/>
</dbReference>
<dbReference type="InterPro" id="IPR048389">
    <property type="entry name" value="YciQ-like_C"/>
</dbReference>
<feature type="domain" description="DUF2207" evidence="3">
    <location>
        <begin position="27"/>
        <end position="217"/>
    </location>
</feature>
<evidence type="ECO:0000256" key="1">
    <source>
        <dbReference type="SAM" id="MobiDB-lite"/>
    </source>
</evidence>
<reference evidence="6" key="1">
    <citation type="journal article" date="2019" name="Int. J. Syst. Evol. Microbiol.">
        <title>The Global Catalogue of Microorganisms (GCM) 10K type strain sequencing project: providing services to taxonomists for standard genome sequencing and annotation.</title>
        <authorList>
            <consortium name="The Broad Institute Genomics Platform"/>
            <consortium name="The Broad Institute Genome Sequencing Center for Infectious Disease"/>
            <person name="Wu L."/>
            <person name="Ma J."/>
        </authorList>
    </citation>
    <scope>NUCLEOTIDE SEQUENCE [LARGE SCALE GENOMIC DNA]</scope>
    <source>
        <strain evidence="6">CGMCC 4.7466</strain>
    </source>
</reference>
<keyword evidence="2" id="KW-0472">Membrane</keyword>
<organism evidence="5 6">
    <name type="scientific">Negadavirga shengliensis</name>
    <dbReference type="NCBI Taxonomy" id="1389218"/>
    <lineage>
        <taxon>Bacteria</taxon>
        <taxon>Pseudomonadati</taxon>
        <taxon>Bacteroidota</taxon>
        <taxon>Cytophagia</taxon>
        <taxon>Cytophagales</taxon>
        <taxon>Cyclobacteriaceae</taxon>
        <taxon>Negadavirga</taxon>
    </lineage>
</organism>
<name>A0ABV9SWW9_9BACT</name>
<feature type="transmembrane region" description="Helical" evidence="2">
    <location>
        <begin position="482"/>
        <end position="502"/>
    </location>
</feature>
<dbReference type="RefSeq" id="WP_377061229.1">
    <property type="nucleotide sequence ID" value="NZ_JBHSJJ010000001.1"/>
</dbReference>
<feature type="transmembrane region" description="Helical" evidence="2">
    <location>
        <begin position="388"/>
        <end position="407"/>
    </location>
</feature>
<feature type="compositionally biased region" description="Gly residues" evidence="1">
    <location>
        <begin position="622"/>
        <end position="642"/>
    </location>
</feature>
<feature type="domain" description="Predicted membrane protein YciQ-like C-terminal" evidence="4">
    <location>
        <begin position="274"/>
        <end position="436"/>
    </location>
</feature>
<keyword evidence="2" id="KW-1133">Transmembrane helix</keyword>
<gene>
    <name evidence="5" type="ORF">ACFPFU_02675</name>
</gene>
<feature type="transmembrane region" description="Helical" evidence="2">
    <location>
        <begin position="241"/>
        <end position="259"/>
    </location>
</feature>
<evidence type="ECO:0000259" key="3">
    <source>
        <dbReference type="Pfam" id="PF09972"/>
    </source>
</evidence>
<protein>
    <submittedName>
        <fullName evidence="5">DUF2207 domain-containing protein</fullName>
    </submittedName>
</protein>
<dbReference type="Proteomes" id="UP001595818">
    <property type="component" value="Unassembled WGS sequence"/>
</dbReference>
<feature type="region of interest" description="Disordered" evidence="1">
    <location>
        <begin position="609"/>
        <end position="642"/>
    </location>
</feature>
<dbReference type="Pfam" id="PF20990">
    <property type="entry name" value="DUF2207_C"/>
    <property type="match status" value="2"/>
</dbReference>
<keyword evidence="6" id="KW-1185">Reference proteome</keyword>
<feature type="transmembrane region" description="Helical" evidence="2">
    <location>
        <begin position="419"/>
        <end position="442"/>
    </location>
</feature>
<dbReference type="InterPro" id="IPR018702">
    <property type="entry name" value="DUF2207"/>
</dbReference>
<comment type="caution">
    <text evidence="5">The sequence shown here is derived from an EMBL/GenBank/DDBJ whole genome shotgun (WGS) entry which is preliminary data.</text>
</comment>
<evidence type="ECO:0000313" key="6">
    <source>
        <dbReference type="Proteomes" id="UP001595818"/>
    </source>
</evidence>
<evidence type="ECO:0000256" key="2">
    <source>
        <dbReference type="SAM" id="Phobius"/>
    </source>
</evidence>
<sequence length="642" mass="72284">MMKNTWHILFLFLPIFSVCTFIYGAEEILDYHSRVEIQPDGTLYVAETIEIQALGESIRHGIFRSFPVVYRDRYNNTMRVGFEVVEITKGGKPEPFEVIRQGDYKVIRIGSEQVLLEPGIYVYEIKYQTNHQIGFFEDFDELYWNAIGGEWPFVIQNASTRVKLPPGAEVMQIDAYSGPIGSTDCDCEVTQEADDLVYVAMNKGLQPKEYLTVAVSWQKGLVTRPDKKQAVERFFSDNQDVMTLLVGFLLVLTYYCFAWRKVGRDPAKGGIYPRFEAPEGMDAPACRYLFKMGFDATVFSTAIIQMAIKQLLRIVEEKRGRYVLQRLSHEEVQPDEIESKMLSALFPHNSNVLELKKKEHQKISAAQTVLQQDLKSRYNKKYFRNNHVWLLPGIGLSLVSLLLALNITFEQLFEEEKVFLIIGLFFAFVCILYLQRVFVTLLEYLDTGFIQTKTIAIAIFGAIFLLSFVGFVVYSFNIKLPYLFLSLVILLGLVNVVFYYLLKAPTKKGREAMDAIEGFRMYLNAAEKPLIQQYNPPGMTPEIFEKYLPHAIALGVGTAWGKGLEYRLAMLYGQEDSRDRYLPSWYSGRAFEVASLGAFSQDLGQSFGSALSNSANPPGSKSGSGGGGRSGGGGGGGGGGGW</sequence>
<feature type="transmembrane region" description="Helical" evidence="2">
    <location>
        <begin position="454"/>
        <end position="476"/>
    </location>
</feature>
<feature type="domain" description="Predicted membrane protein YciQ-like C-terminal" evidence="4">
    <location>
        <begin position="454"/>
        <end position="562"/>
    </location>
</feature>
<proteinExistence type="predicted"/>
<keyword evidence="2" id="KW-0812">Transmembrane</keyword>
<accession>A0ABV9SWW9</accession>
<evidence type="ECO:0000313" key="5">
    <source>
        <dbReference type="EMBL" id="MFC4870575.1"/>
    </source>
</evidence>
<evidence type="ECO:0000259" key="4">
    <source>
        <dbReference type="Pfam" id="PF20990"/>
    </source>
</evidence>
<dbReference type="EMBL" id="JBHSJJ010000001">
    <property type="protein sequence ID" value="MFC4870575.1"/>
    <property type="molecule type" value="Genomic_DNA"/>
</dbReference>